<dbReference type="SUPFAM" id="SSF53244">
    <property type="entry name" value="MurD-like peptide ligases, peptide-binding domain"/>
    <property type="match status" value="1"/>
</dbReference>
<feature type="binding site" evidence="10">
    <location>
        <begin position="105"/>
        <end position="111"/>
    </location>
    <ligand>
        <name>ATP</name>
        <dbReference type="ChEBI" id="CHEBI:30616"/>
    </ligand>
</feature>
<keyword evidence="3 10" id="KW-0132">Cell division</keyword>
<dbReference type="SUPFAM" id="SSF63418">
    <property type="entry name" value="MurE/MurF N-terminal domain"/>
    <property type="match status" value="1"/>
</dbReference>
<keyword evidence="15" id="KW-1185">Reference proteome</keyword>
<comment type="pathway">
    <text evidence="10 11">Cell wall biogenesis; peptidoglycan biosynthesis.</text>
</comment>
<dbReference type="Gene3D" id="3.40.1190.10">
    <property type="entry name" value="Mur-like, catalytic domain"/>
    <property type="match status" value="1"/>
</dbReference>
<evidence type="ECO:0000256" key="10">
    <source>
        <dbReference type="HAMAP-Rule" id="MF_02019"/>
    </source>
</evidence>
<dbReference type="RefSeq" id="WP_142934600.1">
    <property type="nucleotide sequence ID" value="NZ_FXTM01000006.1"/>
</dbReference>
<name>A0A521BLW7_9BACT</name>
<dbReference type="GO" id="GO:0005524">
    <property type="term" value="F:ATP binding"/>
    <property type="evidence" value="ECO:0007669"/>
    <property type="project" value="UniProtKB-UniRule"/>
</dbReference>
<dbReference type="GO" id="GO:0051301">
    <property type="term" value="P:cell division"/>
    <property type="evidence" value="ECO:0007669"/>
    <property type="project" value="UniProtKB-KW"/>
</dbReference>
<dbReference type="Proteomes" id="UP000317315">
    <property type="component" value="Unassembled WGS sequence"/>
</dbReference>
<evidence type="ECO:0000256" key="2">
    <source>
        <dbReference type="ARBA" id="ARBA00022598"/>
    </source>
</evidence>
<dbReference type="PANTHER" id="PTHR43024:SF1">
    <property type="entry name" value="UDP-N-ACETYLMURAMOYL-TRIPEPTIDE--D-ALANYL-D-ALANINE LIGASE"/>
    <property type="match status" value="1"/>
</dbReference>
<dbReference type="OrthoDB" id="9801978at2"/>
<dbReference type="InterPro" id="IPR013221">
    <property type="entry name" value="Mur_ligase_cen"/>
</dbReference>
<dbReference type="EC" id="6.3.2.10" evidence="10 11"/>
<feature type="domain" description="Mur ligase central" evidence="13">
    <location>
        <begin position="103"/>
        <end position="276"/>
    </location>
</feature>
<evidence type="ECO:0000259" key="13">
    <source>
        <dbReference type="Pfam" id="PF08245"/>
    </source>
</evidence>
<comment type="subcellular location">
    <subcellularLocation>
        <location evidence="10 11">Cytoplasm</location>
    </subcellularLocation>
</comment>
<evidence type="ECO:0000256" key="6">
    <source>
        <dbReference type="ARBA" id="ARBA00022960"/>
    </source>
</evidence>
<evidence type="ECO:0000256" key="4">
    <source>
        <dbReference type="ARBA" id="ARBA00022741"/>
    </source>
</evidence>
<dbReference type="UniPathway" id="UPA00219"/>
<keyword evidence="6 10" id="KW-0133">Cell shape</keyword>
<dbReference type="GO" id="GO:0005737">
    <property type="term" value="C:cytoplasm"/>
    <property type="evidence" value="ECO:0007669"/>
    <property type="project" value="UniProtKB-SubCell"/>
</dbReference>
<dbReference type="InterPro" id="IPR005863">
    <property type="entry name" value="UDP-N-AcMur_synth"/>
</dbReference>
<comment type="function">
    <text evidence="10 11">Involved in cell wall formation. Catalyzes the final step in the synthesis of UDP-N-acetylmuramoyl-pentapeptide, the precursor of murein.</text>
</comment>
<dbReference type="SUPFAM" id="SSF53623">
    <property type="entry name" value="MurD-like peptide ligases, catalytic domain"/>
    <property type="match status" value="1"/>
</dbReference>
<dbReference type="InterPro" id="IPR035911">
    <property type="entry name" value="MurE/MurF_N"/>
</dbReference>
<keyword evidence="1 10" id="KW-0963">Cytoplasm</keyword>
<comment type="catalytic activity">
    <reaction evidence="10 11">
        <text>D-alanyl-D-alanine + UDP-N-acetyl-alpha-D-muramoyl-L-alanyl-gamma-D-glutamyl-meso-2,6-diaminopimelate + ATP = UDP-N-acetyl-alpha-D-muramoyl-L-alanyl-gamma-D-glutamyl-meso-2,6-diaminopimeloyl-D-alanyl-D-alanine + ADP + phosphate + H(+)</text>
        <dbReference type="Rhea" id="RHEA:28374"/>
        <dbReference type="ChEBI" id="CHEBI:15378"/>
        <dbReference type="ChEBI" id="CHEBI:30616"/>
        <dbReference type="ChEBI" id="CHEBI:43474"/>
        <dbReference type="ChEBI" id="CHEBI:57822"/>
        <dbReference type="ChEBI" id="CHEBI:61386"/>
        <dbReference type="ChEBI" id="CHEBI:83905"/>
        <dbReference type="ChEBI" id="CHEBI:456216"/>
        <dbReference type="EC" id="6.3.2.10"/>
    </reaction>
</comment>
<evidence type="ECO:0000313" key="15">
    <source>
        <dbReference type="Proteomes" id="UP000317315"/>
    </source>
</evidence>
<evidence type="ECO:0000256" key="9">
    <source>
        <dbReference type="ARBA" id="ARBA00023316"/>
    </source>
</evidence>
<organism evidence="14 15">
    <name type="scientific">Balnearium lithotrophicum</name>
    <dbReference type="NCBI Taxonomy" id="223788"/>
    <lineage>
        <taxon>Bacteria</taxon>
        <taxon>Pseudomonadati</taxon>
        <taxon>Aquificota</taxon>
        <taxon>Aquificia</taxon>
        <taxon>Desulfurobacteriales</taxon>
        <taxon>Desulfurobacteriaceae</taxon>
        <taxon>Balnearium</taxon>
    </lineage>
</organism>
<dbReference type="GO" id="GO:0071555">
    <property type="term" value="P:cell wall organization"/>
    <property type="evidence" value="ECO:0007669"/>
    <property type="project" value="UniProtKB-KW"/>
</dbReference>
<dbReference type="InterPro" id="IPR036565">
    <property type="entry name" value="Mur-like_cat_sf"/>
</dbReference>
<keyword evidence="7 10" id="KW-0573">Peptidoglycan synthesis</keyword>
<keyword evidence="2 10" id="KW-0436">Ligase</keyword>
<dbReference type="Pfam" id="PF02875">
    <property type="entry name" value="Mur_ligase_C"/>
    <property type="match status" value="1"/>
</dbReference>
<dbReference type="InterPro" id="IPR051046">
    <property type="entry name" value="MurCDEF_CellWall_CoF430Synth"/>
</dbReference>
<dbReference type="GO" id="GO:0008360">
    <property type="term" value="P:regulation of cell shape"/>
    <property type="evidence" value="ECO:0007669"/>
    <property type="project" value="UniProtKB-KW"/>
</dbReference>
<dbReference type="HAMAP" id="MF_02019">
    <property type="entry name" value="MurF"/>
    <property type="match status" value="1"/>
</dbReference>
<dbReference type="NCBIfam" id="TIGR01143">
    <property type="entry name" value="murF"/>
    <property type="match status" value="1"/>
</dbReference>
<keyword evidence="8 10" id="KW-0131">Cell cycle</keyword>
<sequence length="436" mass="48966">MDAKKLSEIVGGKLVGKNRPISGFHFDSREVKEGNVFIPIKGRRDGHKFTEDAFKRGASGVLFSQNVEIPPQKFGIFVPDTFKAFKEIALYRRRKFSGTVVGITGSVGKTTTKELVSKVLLEGGVRTYRNERSFNNELGVTYTLSNLPPNTDIYVQEIGTNSPGEVSQIREFVSPEVGIVTSVERAHMEKFKDFEELIEEKFSITEGLRFSIVPYKYRDFSKSFETLTFGRKGDVKLISFNTSSEGTDFEISVSGKRVKLFSPVPGFSVVNSSMVCGALLLILGLPLNLLDAVSSFSPPYLRMEICRFQEGVLINDSYNANPASFRNALEVLSKFPGKKVVIAGDMLELGEISREEHKKLGRLMNELGISEVIAYGEEVEEMVKEFKGEFYHFKVKEELLNFVSKYRFEGKAVLIKGSRANRLEEVAEIVKERFGR</sequence>
<evidence type="ECO:0000256" key="3">
    <source>
        <dbReference type="ARBA" id="ARBA00022618"/>
    </source>
</evidence>
<keyword evidence="5 10" id="KW-0067">ATP-binding</keyword>
<evidence type="ECO:0000256" key="7">
    <source>
        <dbReference type="ARBA" id="ARBA00022984"/>
    </source>
</evidence>
<dbReference type="EMBL" id="FXTM01000006">
    <property type="protein sequence ID" value="SMO48082.1"/>
    <property type="molecule type" value="Genomic_DNA"/>
</dbReference>
<dbReference type="Gene3D" id="3.90.190.20">
    <property type="entry name" value="Mur ligase, C-terminal domain"/>
    <property type="match status" value="1"/>
</dbReference>
<keyword evidence="4 10" id="KW-0547">Nucleotide-binding</keyword>
<dbReference type="AlphaFoldDB" id="A0A521BLW7"/>
<dbReference type="Gene3D" id="3.40.1390.10">
    <property type="entry name" value="MurE/MurF, N-terminal domain"/>
    <property type="match status" value="1"/>
</dbReference>
<evidence type="ECO:0000259" key="12">
    <source>
        <dbReference type="Pfam" id="PF02875"/>
    </source>
</evidence>
<keyword evidence="9 10" id="KW-0961">Cell wall biogenesis/degradation</keyword>
<protein>
    <recommendedName>
        <fullName evidence="10 11">UDP-N-acetylmuramoyl-tripeptide--D-alanyl-D-alanine ligase</fullName>
        <ecNumber evidence="10 11">6.3.2.10</ecNumber>
    </recommendedName>
    <alternativeName>
        <fullName evidence="10">D-alanyl-D-alanine-adding enzyme</fullName>
    </alternativeName>
</protein>
<evidence type="ECO:0000313" key="14">
    <source>
        <dbReference type="EMBL" id="SMO48082.1"/>
    </source>
</evidence>
<dbReference type="PANTHER" id="PTHR43024">
    <property type="entry name" value="UDP-N-ACETYLMURAMOYL-TRIPEPTIDE--D-ALANYL-D-ALANINE LIGASE"/>
    <property type="match status" value="1"/>
</dbReference>
<dbReference type="InterPro" id="IPR036615">
    <property type="entry name" value="Mur_ligase_C_dom_sf"/>
</dbReference>
<dbReference type="Pfam" id="PF08245">
    <property type="entry name" value="Mur_ligase_M"/>
    <property type="match status" value="1"/>
</dbReference>
<evidence type="ECO:0000256" key="5">
    <source>
        <dbReference type="ARBA" id="ARBA00022840"/>
    </source>
</evidence>
<accession>A0A521BLW7</accession>
<comment type="similarity">
    <text evidence="10">Belongs to the MurCDEF family. MurF subfamily.</text>
</comment>
<dbReference type="GO" id="GO:0047480">
    <property type="term" value="F:UDP-N-acetylmuramoyl-tripeptide-D-alanyl-D-alanine ligase activity"/>
    <property type="evidence" value="ECO:0007669"/>
    <property type="project" value="UniProtKB-UniRule"/>
</dbReference>
<evidence type="ECO:0000256" key="11">
    <source>
        <dbReference type="RuleBase" id="RU004136"/>
    </source>
</evidence>
<dbReference type="GO" id="GO:0008766">
    <property type="term" value="F:UDP-N-acetylmuramoylalanyl-D-glutamyl-2,6-diaminopimelate-D-alanyl-D-alanine ligase activity"/>
    <property type="evidence" value="ECO:0007669"/>
    <property type="project" value="RHEA"/>
</dbReference>
<dbReference type="GO" id="GO:0009252">
    <property type="term" value="P:peptidoglycan biosynthetic process"/>
    <property type="evidence" value="ECO:0007669"/>
    <property type="project" value="UniProtKB-UniRule"/>
</dbReference>
<feature type="domain" description="Mur ligase C-terminal" evidence="12">
    <location>
        <begin position="302"/>
        <end position="419"/>
    </location>
</feature>
<proteinExistence type="inferred from homology"/>
<reference evidence="14 15" key="1">
    <citation type="submission" date="2017-05" db="EMBL/GenBank/DDBJ databases">
        <authorList>
            <person name="Varghese N."/>
            <person name="Submissions S."/>
        </authorList>
    </citation>
    <scope>NUCLEOTIDE SEQUENCE [LARGE SCALE GENOMIC DNA]</scope>
    <source>
        <strain evidence="14 15">DSM 16304</strain>
    </source>
</reference>
<dbReference type="InterPro" id="IPR004101">
    <property type="entry name" value="Mur_ligase_C"/>
</dbReference>
<evidence type="ECO:0000256" key="1">
    <source>
        <dbReference type="ARBA" id="ARBA00022490"/>
    </source>
</evidence>
<evidence type="ECO:0000256" key="8">
    <source>
        <dbReference type="ARBA" id="ARBA00023306"/>
    </source>
</evidence>
<gene>
    <name evidence="10" type="primary">murF</name>
    <name evidence="14" type="ORF">SAMN06269117_10620</name>
</gene>